<evidence type="ECO:0000259" key="1">
    <source>
        <dbReference type="Pfam" id="PF02698"/>
    </source>
</evidence>
<keyword evidence="3" id="KW-1185">Reference proteome</keyword>
<name>A0A1K0GCQ2_9ACTN</name>
<comment type="caution">
    <text evidence="2">The sequence shown here is derived from an EMBL/GenBank/DDBJ whole genome shotgun (WGS) entry which is preliminary data.</text>
</comment>
<gene>
    <name evidence="2" type="ORF">BG844_06780</name>
</gene>
<dbReference type="RefSeq" id="WP_071803879.1">
    <property type="nucleotide sequence ID" value="NZ_MEIA01000071.1"/>
</dbReference>
<dbReference type="InterPro" id="IPR003848">
    <property type="entry name" value="DUF218"/>
</dbReference>
<evidence type="ECO:0000313" key="3">
    <source>
        <dbReference type="Proteomes" id="UP000182486"/>
    </source>
</evidence>
<dbReference type="EMBL" id="MEIA01000071">
    <property type="protein sequence ID" value="OJF15018.1"/>
    <property type="molecule type" value="Genomic_DNA"/>
</dbReference>
<dbReference type="Pfam" id="PF02698">
    <property type="entry name" value="DUF218"/>
    <property type="match status" value="1"/>
</dbReference>
<reference evidence="2 3" key="1">
    <citation type="submission" date="2016-09" db="EMBL/GenBank/DDBJ databases">
        <title>Couchioplanes caeruleus draft genome sequence.</title>
        <authorList>
            <person name="Sheehan J."/>
            <person name="Caffrey P."/>
        </authorList>
    </citation>
    <scope>NUCLEOTIDE SEQUENCE [LARGE SCALE GENOMIC DNA]</scope>
    <source>
        <strain evidence="2 3">DSM 43634</strain>
    </source>
</reference>
<proteinExistence type="predicted"/>
<dbReference type="Proteomes" id="UP000182486">
    <property type="component" value="Unassembled WGS sequence"/>
</dbReference>
<organism evidence="2 3">
    <name type="scientific">Couchioplanes caeruleus subsp. caeruleus</name>
    <dbReference type="NCBI Taxonomy" id="56427"/>
    <lineage>
        <taxon>Bacteria</taxon>
        <taxon>Bacillati</taxon>
        <taxon>Actinomycetota</taxon>
        <taxon>Actinomycetes</taxon>
        <taxon>Micromonosporales</taxon>
        <taxon>Micromonosporaceae</taxon>
        <taxon>Couchioplanes</taxon>
    </lineage>
</organism>
<protein>
    <recommendedName>
        <fullName evidence="1">DUF218 domain-containing protein</fullName>
    </recommendedName>
</protein>
<sequence>MTAPTATVLLVFGRGVLRCGDGYALTSGSAARVDAAVAYVQRHRDAFLDAATAGEPARIVFSGGWAEACEGAAEPPVGCREGDLMLRRALASGIGRYADLRAETRSRSTLENVLHVAAEGLLADLREPLGLVSHSWHLPRVRYLTGKVLGLRGAGLVDVPVPGGEENARRGERWAYLISRVFLLGTRDAAALLRRERRLVAGLRRAERMLRRTERMVRRRAPAADPVAAEVLDRVTRTRSALDGRV</sequence>
<accession>A0A1K0GCQ2</accession>
<evidence type="ECO:0000313" key="2">
    <source>
        <dbReference type="EMBL" id="OJF15018.1"/>
    </source>
</evidence>
<dbReference type="AlphaFoldDB" id="A0A1K0GCQ2"/>
<feature type="domain" description="DUF218" evidence="1">
    <location>
        <begin position="9"/>
        <end position="170"/>
    </location>
</feature>